<proteinExistence type="predicted"/>
<evidence type="ECO:0000256" key="1">
    <source>
        <dbReference type="ARBA" id="ARBA00022737"/>
    </source>
</evidence>
<accession>A0A1M5M6E1</accession>
<name>A0A1M5M6E1_9BRAD</name>
<evidence type="ECO:0000313" key="3">
    <source>
        <dbReference type="Proteomes" id="UP000190675"/>
    </source>
</evidence>
<reference evidence="2 3" key="1">
    <citation type="submission" date="2016-11" db="EMBL/GenBank/DDBJ databases">
        <authorList>
            <person name="Jaros S."/>
            <person name="Januszkiewicz K."/>
            <person name="Wedrychowicz H."/>
        </authorList>
    </citation>
    <scope>NUCLEOTIDE SEQUENCE [LARGE SCALE GENOMIC DNA]</scope>
    <source>
        <strain evidence="2 3">GAS242</strain>
    </source>
</reference>
<dbReference type="PANTHER" id="PTHR23084">
    <property type="entry name" value="PHOSPHATIDYLINOSITOL-4-PHOSPHATE 5-KINASE RELATED"/>
    <property type="match status" value="1"/>
</dbReference>
<dbReference type="Pfam" id="PF02493">
    <property type="entry name" value="MORN"/>
    <property type="match status" value="4"/>
</dbReference>
<dbReference type="Proteomes" id="UP000190675">
    <property type="component" value="Chromosome I"/>
</dbReference>
<evidence type="ECO:0000313" key="2">
    <source>
        <dbReference type="EMBL" id="SHG72815.1"/>
    </source>
</evidence>
<dbReference type="EMBL" id="LT670818">
    <property type="protein sequence ID" value="SHG72815.1"/>
    <property type="molecule type" value="Genomic_DNA"/>
</dbReference>
<gene>
    <name evidence="2" type="ORF">SAMN05444169_3847</name>
</gene>
<sequence>MMLTLRALAFPTTVGVYLLLSFSQVFADGASLLAEGEVVETVLSDAMPNEAGKWVTKVQQIFNSDLQRIERREYEYFDPIPSRQLDVTWYPKVFKLDKAGRITGVGRLVWRERSSLVWDPNGIVGIFDGEMRQGRPNGQGEWISNAGLVYDGAWKDGRPNGYGRLKLPSGEEYTGELANGKAEGKGRVFDVTGEVFEGTFSGGLRHGRGTSYLPSGFSYNSIWARGVEEPLSRRVRLAQLGSSGLGSEDFRFGVTVQEKPRLRGTVADPETFVTYHASVGKEVKVEPANKDLMAIWKGNGEIQTEPGDEFRDGLIGFNKKYIDSLPPTFVLEFQNRSSSPIEIRSLKLDVAESRTDLQPAIQMMVSGDYICQGDTFSAMYKLQNFGWSPARGAELHFSFISPDQKSVPQPQVTKPIGDFAGNKEVNLESELAQAHVNVARLKQLAKRGIPCPSGSLNACLENARSNPLFGTLGPKLGLNQSQIVVNAAGSLQYSWVDSQGKEHNRSSPFRVAVGLGKIVEQTECGEGPAIQPVKVDSTKLDLDKTNYTIPIQFERKIEAKKMARFTLPLDAVKSSEHSFRIIANLSDGREITSLPIRLLYYRPKPLAEN</sequence>
<dbReference type="SUPFAM" id="SSF82185">
    <property type="entry name" value="Histone H3 K4-specific methyltransferase SET7/9 N-terminal domain"/>
    <property type="match status" value="1"/>
</dbReference>
<dbReference type="InterPro" id="IPR003409">
    <property type="entry name" value="MORN"/>
</dbReference>
<protein>
    <submittedName>
        <fullName evidence="2">Uncharacterized conserved protein</fullName>
    </submittedName>
</protein>
<dbReference type="Gene3D" id="2.20.110.10">
    <property type="entry name" value="Histone H3 K4-specific methyltransferase SET7/9 N-terminal domain"/>
    <property type="match status" value="1"/>
</dbReference>
<dbReference type="AlphaFoldDB" id="A0A1M5M6E1"/>
<keyword evidence="1" id="KW-0677">Repeat</keyword>
<dbReference type="PANTHER" id="PTHR23084:SF227">
    <property type="entry name" value="PHOSPHATIDYLINOSITOL-4-PHOSPHATE 5-KINASE RELATED"/>
    <property type="match status" value="1"/>
</dbReference>
<organism evidence="2 3">
    <name type="scientific">Bradyrhizobium erythrophlei</name>
    <dbReference type="NCBI Taxonomy" id="1437360"/>
    <lineage>
        <taxon>Bacteria</taxon>
        <taxon>Pseudomonadati</taxon>
        <taxon>Pseudomonadota</taxon>
        <taxon>Alphaproteobacteria</taxon>
        <taxon>Hyphomicrobiales</taxon>
        <taxon>Nitrobacteraceae</taxon>
        <taxon>Bradyrhizobium</taxon>
    </lineage>
</organism>
<dbReference type="SMART" id="SM00698">
    <property type="entry name" value="MORN"/>
    <property type="match status" value="3"/>
</dbReference>
<dbReference type="OrthoDB" id="7794320at2"/>